<organism evidence="10 11">
    <name type="scientific">Fontibacillus solani</name>
    <dbReference type="NCBI Taxonomy" id="1572857"/>
    <lineage>
        <taxon>Bacteria</taxon>
        <taxon>Bacillati</taxon>
        <taxon>Bacillota</taxon>
        <taxon>Bacilli</taxon>
        <taxon>Bacillales</taxon>
        <taxon>Paenibacillaceae</taxon>
        <taxon>Fontibacillus</taxon>
    </lineage>
</organism>
<dbReference type="EMBL" id="JACJIP010000011">
    <property type="protein sequence ID" value="MBA9085571.1"/>
    <property type="molecule type" value="Genomic_DNA"/>
</dbReference>
<dbReference type="GO" id="GO:0051539">
    <property type="term" value="F:4 iron, 4 sulfur cluster binding"/>
    <property type="evidence" value="ECO:0007669"/>
    <property type="project" value="UniProtKB-KW"/>
</dbReference>
<keyword evidence="6 8" id="KW-0408">Iron</keyword>
<dbReference type="RefSeq" id="WP_182535417.1">
    <property type="nucleotide sequence ID" value="NZ_JACJIP010000011.1"/>
</dbReference>
<gene>
    <name evidence="10" type="ORF">FHR92_002038</name>
</gene>
<reference evidence="10 11" key="1">
    <citation type="submission" date="2020-08" db="EMBL/GenBank/DDBJ databases">
        <title>Genomic Encyclopedia of Type Strains, Phase III (KMG-III): the genomes of soil and plant-associated and newly described type strains.</title>
        <authorList>
            <person name="Whitman W."/>
        </authorList>
    </citation>
    <scope>NUCLEOTIDE SEQUENCE [LARGE SCALE GENOMIC DNA]</scope>
    <source>
        <strain evidence="10 11">CECT 8693</strain>
    </source>
</reference>
<evidence type="ECO:0000256" key="6">
    <source>
        <dbReference type="ARBA" id="ARBA00023004"/>
    </source>
</evidence>
<dbReference type="InterPro" id="IPR001080">
    <property type="entry name" value="3Fe4S_ferredoxin"/>
</dbReference>
<dbReference type="PROSITE" id="PS51379">
    <property type="entry name" value="4FE4S_FER_2"/>
    <property type="match status" value="1"/>
</dbReference>
<comment type="cofactor">
    <cofactor evidence="1">
        <name>[4Fe-4S] cluster</name>
        <dbReference type="ChEBI" id="CHEBI:49883"/>
    </cofactor>
</comment>
<dbReference type="GO" id="GO:0009055">
    <property type="term" value="F:electron transfer activity"/>
    <property type="evidence" value="ECO:0007669"/>
    <property type="project" value="UniProtKB-UniRule"/>
</dbReference>
<keyword evidence="3" id="KW-0004">4Fe-4S</keyword>
<keyword evidence="11" id="KW-1185">Reference proteome</keyword>
<dbReference type="PANTHER" id="PTHR39163">
    <property type="entry name" value="FERREDOXIN"/>
    <property type="match status" value="1"/>
</dbReference>
<dbReference type="PANTHER" id="PTHR39163:SF1">
    <property type="entry name" value="FERREDOXIN"/>
    <property type="match status" value="1"/>
</dbReference>
<evidence type="ECO:0000256" key="1">
    <source>
        <dbReference type="ARBA" id="ARBA00001966"/>
    </source>
</evidence>
<evidence type="ECO:0000256" key="7">
    <source>
        <dbReference type="ARBA" id="ARBA00023014"/>
    </source>
</evidence>
<comment type="function">
    <text evidence="8">Ferredoxins are iron-sulfur proteins that transfer electrons in a wide variety of metabolic reactions.</text>
</comment>
<dbReference type="AlphaFoldDB" id="A0A7W3SST7"/>
<keyword evidence="4 8" id="KW-0479">Metal-binding</keyword>
<name>A0A7W3SST7_9BACL</name>
<keyword evidence="7 8" id="KW-0411">Iron-sulfur</keyword>
<protein>
    <recommendedName>
        <fullName evidence="8">Ferredoxin</fullName>
    </recommendedName>
</protein>
<accession>A0A7W3SST7</accession>
<keyword evidence="2 8" id="KW-0813">Transport</keyword>
<evidence type="ECO:0000313" key="11">
    <source>
        <dbReference type="Proteomes" id="UP000567067"/>
    </source>
</evidence>
<dbReference type="SUPFAM" id="SSF54862">
    <property type="entry name" value="4Fe-4S ferredoxins"/>
    <property type="match status" value="1"/>
</dbReference>
<evidence type="ECO:0000256" key="4">
    <source>
        <dbReference type="ARBA" id="ARBA00022723"/>
    </source>
</evidence>
<dbReference type="Proteomes" id="UP000567067">
    <property type="component" value="Unassembled WGS sequence"/>
</dbReference>
<comment type="caution">
    <text evidence="10">The sequence shown here is derived from an EMBL/GenBank/DDBJ whole genome shotgun (WGS) entry which is preliminary data.</text>
</comment>
<evidence type="ECO:0000256" key="8">
    <source>
        <dbReference type="RuleBase" id="RU368020"/>
    </source>
</evidence>
<dbReference type="Pfam" id="PF13370">
    <property type="entry name" value="Fer4_13"/>
    <property type="match status" value="1"/>
</dbReference>
<dbReference type="InterPro" id="IPR052395">
    <property type="entry name" value="ET_Ferredoxin"/>
</dbReference>
<evidence type="ECO:0000256" key="5">
    <source>
        <dbReference type="ARBA" id="ARBA00022982"/>
    </source>
</evidence>
<evidence type="ECO:0000256" key="2">
    <source>
        <dbReference type="ARBA" id="ARBA00022448"/>
    </source>
</evidence>
<evidence type="ECO:0000256" key="3">
    <source>
        <dbReference type="ARBA" id="ARBA00022485"/>
    </source>
</evidence>
<dbReference type="Gene3D" id="3.30.70.20">
    <property type="match status" value="1"/>
</dbReference>
<dbReference type="InterPro" id="IPR017896">
    <property type="entry name" value="4Fe4S_Fe-S-bd"/>
</dbReference>
<proteinExistence type="predicted"/>
<dbReference type="PRINTS" id="PR00352">
    <property type="entry name" value="3FE4SFRDOXIN"/>
</dbReference>
<feature type="domain" description="4Fe-4S ferredoxin-type" evidence="9">
    <location>
        <begin position="3"/>
        <end position="31"/>
    </location>
</feature>
<evidence type="ECO:0000313" key="10">
    <source>
        <dbReference type="EMBL" id="MBA9085571.1"/>
    </source>
</evidence>
<sequence>MSSYASVDKEACIACGSCNAAAPDIFDFDTDGIAEVIYEGDSNRGITMIKQEMQVDLQDAIESCPTNCIKLASVPFS</sequence>
<evidence type="ECO:0000259" key="9">
    <source>
        <dbReference type="PROSITE" id="PS51379"/>
    </source>
</evidence>
<dbReference type="GO" id="GO:0005506">
    <property type="term" value="F:iron ion binding"/>
    <property type="evidence" value="ECO:0007669"/>
    <property type="project" value="UniProtKB-UniRule"/>
</dbReference>
<keyword evidence="5 8" id="KW-0249">Electron transport</keyword>